<dbReference type="Proteomes" id="UP000233387">
    <property type="component" value="Unassembled WGS sequence"/>
</dbReference>
<keyword evidence="2" id="KW-1185">Reference proteome</keyword>
<proteinExistence type="predicted"/>
<accession>A0A2N3I996</accession>
<dbReference type="PROSITE" id="PS51257">
    <property type="entry name" value="PROKAR_LIPOPROTEIN"/>
    <property type="match status" value="1"/>
</dbReference>
<reference evidence="1 2" key="1">
    <citation type="submission" date="2017-06" db="EMBL/GenBank/DDBJ databases">
        <title>Raineya orbicola gen. nov., sp. nov. a slightly thermophilic bacterium of the phylum Bacteroidetes and the description of Raineyaceae fam. nov.</title>
        <authorList>
            <person name="Albuquerque L."/>
            <person name="Polonia A.R.M."/>
            <person name="Barroso C."/>
            <person name="Froufe H.J.C."/>
            <person name="Lage O."/>
            <person name="Lobo-Da-Cunha A."/>
            <person name="Egas C."/>
            <person name="Da Costa M.S."/>
        </authorList>
    </citation>
    <scope>NUCLEOTIDE SEQUENCE [LARGE SCALE GENOMIC DNA]</scope>
    <source>
        <strain evidence="1 2">SPSPC-11</strain>
    </source>
</reference>
<gene>
    <name evidence="1" type="ORF">Rain11_2257</name>
</gene>
<name>A0A2N3I996_9BACT</name>
<dbReference type="RefSeq" id="WP_101359520.1">
    <property type="nucleotide sequence ID" value="NZ_NKXO01000041.1"/>
</dbReference>
<evidence type="ECO:0008006" key="3">
    <source>
        <dbReference type="Google" id="ProtNLM"/>
    </source>
</evidence>
<protein>
    <recommendedName>
        <fullName evidence="3">Lipoprotein</fullName>
    </recommendedName>
</protein>
<sequence length="111" mass="12349">MKKIALLIVLLAFFASCKTSKKGAWVEKDKKAFIEGCEGEIKKMKDTPDGKTVAALVNLEEFGKKSCECALKKIEESYENPTQAEKDKEGTDKIAQKCGADIMLELMNQKK</sequence>
<evidence type="ECO:0000313" key="2">
    <source>
        <dbReference type="Proteomes" id="UP000233387"/>
    </source>
</evidence>
<comment type="caution">
    <text evidence="1">The sequence shown here is derived from an EMBL/GenBank/DDBJ whole genome shotgun (WGS) entry which is preliminary data.</text>
</comment>
<dbReference type="OrthoDB" id="1535412at2"/>
<organism evidence="1 2">
    <name type="scientific">Raineya orbicola</name>
    <dbReference type="NCBI Taxonomy" id="2016530"/>
    <lineage>
        <taxon>Bacteria</taxon>
        <taxon>Pseudomonadati</taxon>
        <taxon>Bacteroidota</taxon>
        <taxon>Cytophagia</taxon>
        <taxon>Cytophagales</taxon>
        <taxon>Raineyaceae</taxon>
        <taxon>Raineya</taxon>
    </lineage>
</organism>
<evidence type="ECO:0000313" key="1">
    <source>
        <dbReference type="EMBL" id="PKQ66869.1"/>
    </source>
</evidence>
<dbReference type="AlphaFoldDB" id="A0A2N3I996"/>
<dbReference type="EMBL" id="NKXO01000041">
    <property type="protein sequence ID" value="PKQ66869.1"/>
    <property type="molecule type" value="Genomic_DNA"/>
</dbReference>